<dbReference type="EMBL" id="ML995834">
    <property type="protein sequence ID" value="KAF2769375.1"/>
    <property type="molecule type" value="Genomic_DNA"/>
</dbReference>
<proteinExistence type="predicted"/>
<feature type="compositionally biased region" description="Acidic residues" evidence="1">
    <location>
        <begin position="147"/>
        <end position="156"/>
    </location>
</feature>
<dbReference type="Proteomes" id="UP000799436">
    <property type="component" value="Unassembled WGS sequence"/>
</dbReference>
<dbReference type="AlphaFoldDB" id="A0A6G1L954"/>
<sequence length="198" mass="22315">MGLPVHTDATFAPATQRPTPRRCFFAYTPRAQAALQYQQFFFDQKEKLAVLLNTVGYDAKMAPCGSQIGNDYFELTTVITQLLQEASTASGLTLLQIESSGVQMQPFAEKVQLCEQAAVSARERAQQAAVAMTRPVGSRKRGRGREEEEEEEEEQCSSEYKRYRHAPQDHSMVIEPSHCGPYADRFLQTAWWTQPVCD</sequence>
<evidence type="ECO:0000313" key="3">
    <source>
        <dbReference type="Proteomes" id="UP000799436"/>
    </source>
</evidence>
<dbReference type="OrthoDB" id="3899490at2759"/>
<gene>
    <name evidence="2" type="ORF">EJ03DRAFT_351326</name>
</gene>
<accession>A0A6G1L954</accession>
<organism evidence="2 3">
    <name type="scientific">Teratosphaeria nubilosa</name>
    <dbReference type="NCBI Taxonomy" id="161662"/>
    <lineage>
        <taxon>Eukaryota</taxon>
        <taxon>Fungi</taxon>
        <taxon>Dikarya</taxon>
        <taxon>Ascomycota</taxon>
        <taxon>Pezizomycotina</taxon>
        <taxon>Dothideomycetes</taxon>
        <taxon>Dothideomycetidae</taxon>
        <taxon>Mycosphaerellales</taxon>
        <taxon>Teratosphaeriaceae</taxon>
        <taxon>Teratosphaeria</taxon>
    </lineage>
</organism>
<evidence type="ECO:0000313" key="2">
    <source>
        <dbReference type="EMBL" id="KAF2769375.1"/>
    </source>
</evidence>
<feature type="region of interest" description="Disordered" evidence="1">
    <location>
        <begin position="129"/>
        <end position="162"/>
    </location>
</feature>
<protein>
    <submittedName>
        <fullName evidence="2">Uncharacterized protein</fullName>
    </submittedName>
</protein>
<keyword evidence="3" id="KW-1185">Reference proteome</keyword>
<name>A0A6G1L954_9PEZI</name>
<reference evidence="2" key="1">
    <citation type="journal article" date="2020" name="Stud. Mycol.">
        <title>101 Dothideomycetes genomes: a test case for predicting lifestyles and emergence of pathogens.</title>
        <authorList>
            <person name="Haridas S."/>
            <person name="Albert R."/>
            <person name="Binder M."/>
            <person name="Bloem J."/>
            <person name="Labutti K."/>
            <person name="Salamov A."/>
            <person name="Andreopoulos B."/>
            <person name="Baker S."/>
            <person name="Barry K."/>
            <person name="Bills G."/>
            <person name="Bluhm B."/>
            <person name="Cannon C."/>
            <person name="Castanera R."/>
            <person name="Culley D."/>
            <person name="Daum C."/>
            <person name="Ezra D."/>
            <person name="Gonzalez J."/>
            <person name="Henrissat B."/>
            <person name="Kuo A."/>
            <person name="Liang C."/>
            <person name="Lipzen A."/>
            <person name="Lutzoni F."/>
            <person name="Magnuson J."/>
            <person name="Mondo S."/>
            <person name="Nolan M."/>
            <person name="Ohm R."/>
            <person name="Pangilinan J."/>
            <person name="Park H.-J."/>
            <person name="Ramirez L."/>
            <person name="Alfaro M."/>
            <person name="Sun H."/>
            <person name="Tritt A."/>
            <person name="Yoshinaga Y."/>
            <person name="Zwiers L.-H."/>
            <person name="Turgeon B."/>
            <person name="Goodwin S."/>
            <person name="Spatafora J."/>
            <person name="Crous P."/>
            <person name="Grigoriev I."/>
        </authorList>
    </citation>
    <scope>NUCLEOTIDE SEQUENCE</scope>
    <source>
        <strain evidence="2">CBS 116005</strain>
    </source>
</reference>
<evidence type="ECO:0000256" key="1">
    <source>
        <dbReference type="SAM" id="MobiDB-lite"/>
    </source>
</evidence>